<dbReference type="InterPro" id="IPR050177">
    <property type="entry name" value="Lipid_A_modif_metabolic_enz"/>
</dbReference>
<proteinExistence type="predicted"/>
<accession>A0A2M7Q406</accession>
<dbReference type="Gene3D" id="3.40.50.720">
    <property type="entry name" value="NAD(P)-binding Rossmann-like Domain"/>
    <property type="match status" value="1"/>
</dbReference>
<evidence type="ECO:0000313" key="2">
    <source>
        <dbReference type="EMBL" id="PIY58157.1"/>
    </source>
</evidence>
<dbReference type="Proteomes" id="UP000230732">
    <property type="component" value="Unassembled WGS sequence"/>
</dbReference>
<organism evidence="2 3">
    <name type="scientific">Candidatus Yonathbacteria bacterium CG_4_10_14_0_8_um_filter_43_17</name>
    <dbReference type="NCBI Taxonomy" id="1975099"/>
    <lineage>
        <taxon>Bacteria</taxon>
        <taxon>Candidatus Yonathiibacteriota</taxon>
    </lineage>
</organism>
<dbReference type="EMBL" id="PFKX01000047">
    <property type="protein sequence ID" value="PIY58157.1"/>
    <property type="molecule type" value="Genomic_DNA"/>
</dbReference>
<dbReference type="AlphaFoldDB" id="A0A2M7Q406"/>
<dbReference type="PANTHER" id="PTHR43245">
    <property type="entry name" value="BIFUNCTIONAL POLYMYXIN RESISTANCE PROTEIN ARNA"/>
    <property type="match status" value="1"/>
</dbReference>
<protein>
    <recommendedName>
        <fullName evidence="1">NAD-dependent epimerase/dehydratase domain-containing protein</fullName>
    </recommendedName>
</protein>
<dbReference type="InterPro" id="IPR001509">
    <property type="entry name" value="Epimerase_deHydtase"/>
</dbReference>
<feature type="domain" description="NAD-dependent epimerase/dehydratase" evidence="1">
    <location>
        <begin position="12"/>
        <end position="201"/>
    </location>
</feature>
<evidence type="ECO:0000313" key="3">
    <source>
        <dbReference type="Proteomes" id="UP000230732"/>
    </source>
</evidence>
<gene>
    <name evidence="2" type="ORF">COY98_03540</name>
</gene>
<dbReference type="InterPro" id="IPR036291">
    <property type="entry name" value="NAD(P)-bd_dom_sf"/>
</dbReference>
<evidence type="ECO:0000259" key="1">
    <source>
        <dbReference type="Pfam" id="PF01370"/>
    </source>
</evidence>
<sequence length="360" mass="41020">MITDTKTGLVLFITGGAGYVGAMLAEQFSKRPDVKEIICLDKEEEPEIFLTNPKITYITANTSDGTWQEKARAKNPDIVVHTAWQIREMYGDKEKQWKWNVDGSQAIFDFAFSMPSVKKLVYFSTVASYGSYPDNTINHFFTEAEPFRKTDYLYAEEKRIVEENLLNTYKTAKEKANVGLQVFIIRPAAITGPRGRYARIRFGLQSALSGSLKGQKSFVYDMVSLMVSWVPVTPKWLRQYTHEDDITDMVGLFSFNNLKGDYEVFNAAPPGPAVLGHDMAKAVGKRILPIQPWMARLAFFWFWHITRGRIPTSKGSWKGYSYPIAVDGSKITKQYGFKYKYESGEAFVKNTGRYETDAHK</sequence>
<comment type="caution">
    <text evidence="2">The sequence shown here is derived from an EMBL/GenBank/DDBJ whole genome shotgun (WGS) entry which is preliminary data.</text>
</comment>
<dbReference type="SUPFAM" id="SSF51735">
    <property type="entry name" value="NAD(P)-binding Rossmann-fold domains"/>
    <property type="match status" value="1"/>
</dbReference>
<dbReference type="Pfam" id="PF01370">
    <property type="entry name" value="Epimerase"/>
    <property type="match status" value="1"/>
</dbReference>
<name>A0A2M7Q406_9BACT</name>
<reference evidence="3" key="1">
    <citation type="submission" date="2017-09" db="EMBL/GenBank/DDBJ databases">
        <title>Depth-based differentiation of microbial function through sediment-hosted aquifers and enrichment of novel symbionts in the deep terrestrial subsurface.</title>
        <authorList>
            <person name="Probst A.J."/>
            <person name="Ladd B."/>
            <person name="Jarett J.K."/>
            <person name="Geller-Mcgrath D.E."/>
            <person name="Sieber C.M.K."/>
            <person name="Emerson J.B."/>
            <person name="Anantharaman K."/>
            <person name="Thomas B.C."/>
            <person name="Malmstrom R."/>
            <person name="Stieglmeier M."/>
            <person name="Klingl A."/>
            <person name="Woyke T."/>
            <person name="Ryan C.M."/>
            <person name="Banfield J.F."/>
        </authorList>
    </citation>
    <scope>NUCLEOTIDE SEQUENCE [LARGE SCALE GENOMIC DNA]</scope>
</reference>